<organism evidence="1 2">
    <name type="scientific">Neolewinella antarctica</name>
    <dbReference type="NCBI Taxonomy" id="442734"/>
    <lineage>
        <taxon>Bacteria</taxon>
        <taxon>Pseudomonadati</taxon>
        <taxon>Bacteroidota</taxon>
        <taxon>Saprospiria</taxon>
        <taxon>Saprospirales</taxon>
        <taxon>Lewinellaceae</taxon>
        <taxon>Neolewinella</taxon>
    </lineage>
</organism>
<protein>
    <submittedName>
        <fullName evidence="1">Uncharacterized protein</fullName>
    </submittedName>
</protein>
<keyword evidence="2" id="KW-1185">Reference proteome</keyword>
<proteinExistence type="predicted"/>
<dbReference type="RefSeq" id="WP_168037470.1">
    <property type="nucleotide sequence ID" value="NZ_JAATJH010000003.1"/>
</dbReference>
<gene>
    <name evidence="1" type="ORF">GGR27_002215</name>
</gene>
<dbReference type="PROSITE" id="PS51257">
    <property type="entry name" value="PROKAR_LIPOPROTEIN"/>
    <property type="match status" value="1"/>
</dbReference>
<sequence length="165" mass="18161">MKYFSFLLALVLFTACGDKSISSEAELEAMEASRVAQESAYENMVAAHDRIMPKMGEVTAAQRAIKEQLEDENLPEDRVTLLEAAYEQLEDANDGMMEWMQDMKPLAELRESMDNDAITAHIRDESSEIAGVEANISTAVAMAKELVGDHSGHVHGAGEDHGHNH</sequence>
<evidence type="ECO:0000313" key="1">
    <source>
        <dbReference type="EMBL" id="NJC26705.1"/>
    </source>
</evidence>
<dbReference type="Proteomes" id="UP000770785">
    <property type="component" value="Unassembled WGS sequence"/>
</dbReference>
<reference evidence="1 2" key="1">
    <citation type="submission" date="2020-03" db="EMBL/GenBank/DDBJ databases">
        <title>Genomic Encyclopedia of Type Strains, Phase IV (KMG-IV): sequencing the most valuable type-strain genomes for metagenomic binning, comparative biology and taxonomic classification.</title>
        <authorList>
            <person name="Goeker M."/>
        </authorList>
    </citation>
    <scope>NUCLEOTIDE SEQUENCE [LARGE SCALE GENOMIC DNA]</scope>
    <source>
        <strain evidence="1 2">DSM 105096</strain>
    </source>
</reference>
<accession>A0ABX0XC95</accession>
<comment type="caution">
    <text evidence="1">The sequence shown here is derived from an EMBL/GenBank/DDBJ whole genome shotgun (WGS) entry which is preliminary data.</text>
</comment>
<dbReference type="EMBL" id="JAATJH010000003">
    <property type="protein sequence ID" value="NJC26705.1"/>
    <property type="molecule type" value="Genomic_DNA"/>
</dbReference>
<evidence type="ECO:0000313" key="2">
    <source>
        <dbReference type="Proteomes" id="UP000770785"/>
    </source>
</evidence>
<name>A0ABX0XC95_9BACT</name>